<feature type="signal peptide" evidence="2">
    <location>
        <begin position="1"/>
        <end position="26"/>
    </location>
</feature>
<dbReference type="Proteomes" id="UP001179952">
    <property type="component" value="Unassembled WGS sequence"/>
</dbReference>
<dbReference type="Pfam" id="PF00234">
    <property type="entry name" value="Tryp_alpha_amyl"/>
    <property type="match status" value="1"/>
</dbReference>
<dbReference type="PRINTS" id="PR00382">
    <property type="entry name" value="LIPIDTRNSFER"/>
</dbReference>
<keyword evidence="1" id="KW-0446">Lipid-binding</keyword>
<proteinExistence type="inferred from homology"/>
<dbReference type="EMBL" id="JAUJYN010000012">
    <property type="protein sequence ID" value="KAK1259535.1"/>
    <property type="molecule type" value="Genomic_DNA"/>
</dbReference>
<comment type="similarity">
    <text evidence="1">Belongs to the plant LTP family.</text>
</comment>
<protein>
    <recommendedName>
        <fullName evidence="1">Non-specific lipid-transfer protein</fullName>
    </recommendedName>
</protein>
<dbReference type="InterPro" id="IPR036312">
    <property type="entry name" value="Bifun_inhib/LTP/seed_sf"/>
</dbReference>
<comment type="caution">
    <text evidence="4">The sequence shown here is derived from an EMBL/GenBank/DDBJ whole genome shotgun (WGS) entry which is preliminary data.</text>
</comment>
<keyword evidence="1" id="KW-0813">Transport</keyword>
<evidence type="ECO:0000256" key="2">
    <source>
        <dbReference type="SAM" id="SignalP"/>
    </source>
</evidence>
<evidence type="ECO:0000256" key="1">
    <source>
        <dbReference type="RuleBase" id="RU000628"/>
    </source>
</evidence>
<feature type="chain" id="PRO_5043754042" description="Non-specific lipid-transfer protein" evidence="2">
    <location>
        <begin position="27"/>
        <end position="117"/>
    </location>
</feature>
<evidence type="ECO:0000259" key="3">
    <source>
        <dbReference type="SMART" id="SM00499"/>
    </source>
</evidence>
<accession>A0AAV9A635</accession>
<dbReference type="Gene3D" id="1.10.110.10">
    <property type="entry name" value="Plant lipid-transfer and hydrophobic proteins"/>
    <property type="match status" value="1"/>
</dbReference>
<feature type="domain" description="Bifunctional inhibitor/plant lipid transfer protein/seed storage helical" evidence="3">
    <location>
        <begin position="30"/>
        <end position="113"/>
    </location>
</feature>
<gene>
    <name evidence="4" type="ORF">QJS04_geneDACA010184</name>
</gene>
<dbReference type="InterPro" id="IPR016140">
    <property type="entry name" value="Bifunc_inhib/LTP/seed_store"/>
</dbReference>
<name>A0AAV9A635_ACOGR</name>
<evidence type="ECO:0000313" key="5">
    <source>
        <dbReference type="Proteomes" id="UP001179952"/>
    </source>
</evidence>
<dbReference type="GO" id="GO:0006869">
    <property type="term" value="P:lipid transport"/>
    <property type="evidence" value="ECO:0007669"/>
    <property type="project" value="InterPro"/>
</dbReference>
<keyword evidence="2" id="KW-0732">Signal</keyword>
<organism evidence="4 5">
    <name type="scientific">Acorus gramineus</name>
    <name type="common">Dwarf sweet flag</name>
    <dbReference type="NCBI Taxonomy" id="55184"/>
    <lineage>
        <taxon>Eukaryota</taxon>
        <taxon>Viridiplantae</taxon>
        <taxon>Streptophyta</taxon>
        <taxon>Embryophyta</taxon>
        <taxon>Tracheophyta</taxon>
        <taxon>Spermatophyta</taxon>
        <taxon>Magnoliopsida</taxon>
        <taxon>Liliopsida</taxon>
        <taxon>Acoraceae</taxon>
        <taxon>Acorus</taxon>
    </lineage>
</organism>
<evidence type="ECO:0000313" key="4">
    <source>
        <dbReference type="EMBL" id="KAK1259535.1"/>
    </source>
</evidence>
<dbReference type="InterPro" id="IPR000528">
    <property type="entry name" value="Plant_nsLTP"/>
</dbReference>
<dbReference type="GO" id="GO:0008289">
    <property type="term" value="F:lipid binding"/>
    <property type="evidence" value="ECO:0007669"/>
    <property type="project" value="UniProtKB-KW"/>
</dbReference>
<dbReference type="SUPFAM" id="SSF47699">
    <property type="entry name" value="Bifunctional inhibitor/lipid-transfer protein/seed storage 2S albumin"/>
    <property type="match status" value="1"/>
</dbReference>
<dbReference type="SMART" id="SM00499">
    <property type="entry name" value="AAI"/>
    <property type="match status" value="1"/>
</dbReference>
<sequence>MAPTIFKTSIIATTLMFLLLNSSSEAAIQCSDVVKDLSPCGSYLIKGGNPPSNCCAGITTLASAASTAADRKAACGCIQTLAKSIQLSTSAAAALPGLCNINLPFTISTGMDCSKIN</sequence>
<reference evidence="4" key="1">
    <citation type="journal article" date="2023" name="Nat. Commun.">
        <title>Diploid and tetraploid genomes of Acorus and the evolution of monocots.</title>
        <authorList>
            <person name="Ma L."/>
            <person name="Liu K.W."/>
            <person name="Li Z."/>
            <person name="Hsiao Y.Y."/>
            <person name="Qi Y."/>
            <person name="Fu T."/>
            <person name="Tang G.D."/>
            <person name="Zhang D."/>
            <person name="Sun W.H."/>
            <person name="Liu D.K."/>
            <person name="Li Y."/>
            <person name="Chen G.Z."/>
            <person name="Liu X.D."/>
            <person name="Liao X.Y."/>
            <person name="Jiang Y.T."/>
            <person name="Yu X."/>
            <person name="Hao Y."/>
            <person name="Huang J."/>
            <person name="Zhao X.W."/>
            <person name="Ke S."/>
            <person name="Chen Y.Y."/>
            <person name="Wu W.L."/>
            <person name="Hsu J.L."/>
            <person name="Lin Y.F."/>
            <person name="Huang M.D."/>
            <person name="Li C.Y."/>
            <person name="Huang L."/>
            <person name="Wang Z.W."/>
            <person name="Zhao X."/>
            <person name="Zhong W.Y."/>
            <person name="Peng D.H."/>
            <person name="Ahmad S."/>
            <person name="Lan S."/>
            <person name="Zhang J.S."/>
            <person name="Tsai W.C."/>
            <person name="Van de Peer Y."/>
            <person name="Liu Z.J."/>
        </authorList>
    </citation>
    <scope>NUCLEOTIDE SEQUENCE</scope>
    <source>
        <strain evidence="4">SCP</strain>
    </source>
</reference>
<keyword evidence="5" id="KW-1185">Reference proteome</keyword>
<comment type="function">
    <text evidence="1">Plant non-specific lipid-transfer proteins transfer phospholipids as well as galactolipids across membranes. May play a role in wax or cutin deposition in the cell walls of expanding epidermal cells and certain secretory tissues.</text>
</comment>
<dbReference type="AlphaFoldDB" id="A0AAV9A635"/>
<dbReference type="PANTHER" id="PTHR33076">
    <property type="entry name" value="NON-SPECIFIC LIPID-TRANSFER PROTEIN 2-RELATED"/>
    <property type="match status" value="1"/>
</dbReference>
<dbReference type="PROSITE" id="PS00597">
    <property type="entry name" value="PLANT_LTP"/>
    <property type="match status" value="1"/>
</dbReference>
<dbReference type="CDD" id="cd01960">
    <property type="entry name" value="nsLTP1"/>
    <property type="match status" value="1"/>
</dbReference>
<reference evidence="4" key="2">
    <citation type="submission" date="2023-06" db="EMBL/GenBank/DDBJ databases">
        <authorList>
            <person name="Ma L."/>
            <person name="Liu K.-W."/>
            <person name="Li Z."/>
            <person name="Hsiao Y.-Y."/>
            <person name="Qi Y."/>
            <person name="Fu T."/>
            <person name="Tang G."/>
            <person name="Zhang D."/>
            <person name="Sun W.-H."/>
            <person name="Liu D.-K."/>
            <person name="Li Y."/>
            <person name="Chen G.-Z."/>
            <person name="Liu X.-D."/>
            <person name="Liao X.-Y."/>
            <person name="Jiang Y.-T."/>
            <person name="Yu X."/>
            <person name="Hao Y."/>
            <person name="Huang J."/>
            <person name="Zhao X.-W."/>
            <person name="Ke S."/>
            <person name="Chen Y.-Y."/>
            <person name="Wu W.-L."/>
            <person name="Hsu J.-L."/>
            <person name="Lin Y.-F."/>
            <person name="Huang M.-D."/>
            <person name="Li C.-Y."/>
            <person name="Huang L."/>
            <person name="Wang Z.-W."/>
            <person name="Zhao X."/>
            <person name="Zhong W.-Y."/>
            <person name="Peng D.-H."/>
            <person name="Ahmad S."/>
            <person name="Lan S."/>
            <person name="Zhang J.-S."/>
            <person name="Tsai W.-C."/>
            <person name="Van De Peer Y."/>
            <person name="Liu Z.-J."/>
        </authorList>
    </citation>
    <scope>NUCLEOTIDE SEQUENCE</scope>
    <source>
        <strain evidence="4">SCP</strain>
        <tissue evidence="4">Leaves</tissue>
    </source>
</reference>